<comment type="subcellular location">
    <subcellularLocation>
        <location evidence="1">Membrane</location>
        <topology evidence="1">Multi-pass membrane protein</topology>
    </subcellularLocation>
</comment>
<evidence type="ECO:0000256" key="7">
    <source>
        <dbReference type="SAM" id="MobiDB-lite"/>
    </source>
</evidence>
<feature type="transmembrane region" description="Helical" evidence="8">
    <location>
        <begin position="155"/>
        <end position="172"/>
    </location>
</feature>
<comment type="similarity">
    <text evidence="2">Belongs to the cation diffusion facilitator (CDF) transporter (TC 2.A.4) family.</text>
</comment>
<gene>
    <name evidence="11" type="ORF">Q5741_16905</name>
</gene>
<feature type="domain" description="Cation efflux protein cytoplasmic" evidence="10">
    <location>
        <begin position="218"/>
        <end position="293"/>
    </location>
</feature>
<evidence type="ECO:0000256" key="3">
    <source>
        <dbReference type="ARBA" id="ARBA00022448"/>
    </source>
</evidence>
<evidence type="ECO:0000256" key="1">
    <source>
        <dbReference type="ARBA" id="ARBA00004141"/>
    </source>
</evidence>
<feature type="region of interest" description="Disordered" evidence="7">
    <location>
        <begin position="56"/>
        <end position="78"/>
    </location>
</feature>
<evidence type="ECO:0000256" key="2">
    <source>
        <dbReference type="ARBA" id="ARBA00008114"/>
    </source>
</evidence>
<evidence type="ECO:0000256" key="6">
    <source>
        <dbReference type="ARBA" id="ARBA00023136"/>
    </source>
</evidence>
<reference evidence="11 12" key="1">
    <citation type="submission" date="2023-07" db="EMBL/GenBank/DDBJ databases">
        <title>Paenibacillus sp. JX-17 nov. isolated from soil.</title>
        <authorList>
            <person name="Wan Y."/>
            <person name="Liu B."/>
        </authorList>
    </citation>
    <scope>NUCLEOTIDE SEQUENCE [LARGE SCALE GENOMIC DNA]</scope>
    <source>
        <strain evidence="11 12">JX-17</strain>
    </source>
</reference>
<feature type="transmembrane region" description="Helical" evidence="8">
    <location>
        <begin position="178"/>
        <end position="198"/>
    </location>
</feature>
<comment type="caution">
    <text evidence="11">The sequence shown here is derived from an EMBL/GenBank/DDBJ whole genome shotgun (WGS) entry which is preliminary data.</text>
</comment>
<dbReference type="PANTHER" id="PTHR43840:SF15">
    <property type="entry name" value="MITOCHONDRIAL METAL TRANSPORTER 1-RELATED"/>
    <property type="match status" value="1"/>
</dbReference>
<feature type="transmembrane region" description="Helical" evidence="8">
    <location>
        <begin position="113"/>
        <end position="135"/>
    </location>
</feature>
<evidence type="ECO:0000313" key="11">
    <source>
        <dbReference type="EMBL" id="MDO7908089.1"/>
    </source>
</evidence>
<evidence type="ECO:0000256" key="5">
    <source>
        <dbReference type="ARBA" id="ARBA00022989"/>
    </source>
</evidence>
<dbReference type="InterPro" id="IPR036837">
    <property type="entry name" value="Cation_efflux_CTD_sf"/>
</dbReference>
<dbReference type="SUPFAM" id="SSF161111">
    <property type="entry name" value="Cation efflux protein transmembrane domain-like"/>
    <property type="match status" value="1"/>
</dbReference>
<dbReference type="Pfam" id="PF01545">
    <property type="entry name" value="Cation_efflux"/>
    <property type="match status" value="1"/>
</dbReference>
<proteinExistence type="inferred from homology"/>
<feature type="domain" description="Cation efflux protein transmembrane" evidence="9">
    <location>
        <begin position="15"/>
        <end position="209"/>
    </location>
</feature>
<feature type="transmembrane region" description="Helical" evidence="8">
    <location>
        <begin position="12"/>
        <end position="33"/>
    </location>
</feature>
<dbReference type="NCBIfam" id="TIGR01297">
    <property type="entry name" value="CDF"/>
    <property type="match status" value="1"/>
</dbReference>
<name>A0ABT9CFN5_9BACL</name>
<organism evidence="11 12">
    <name type="scientific">Paenibacillus lacisoli</name>
    <dbReference type="NCBI Taxonomy" id="3064525"/>
    <lineage>
        <taxon>Bacteria</taxon>
        <taxon>Bacillati</taxon>
        <taxon>Bacillota</taxon>
        <taxon>Bacilli</taxon>
        <taxon>Bacillales</taxon>
        <taxon>Paenibacillaceae</taxon>
        <taxon>Paenibacillus</taxon>
    </lineage>
</organism>
<keyword evidence="6 8" id="KW-0472">Membrane</keyword>
<dbReference type="InterPro" id="IPR058533">
    <property type="entry name" value="Cation_efflux_TM"/>
</dbReference>
<evidence type="ECO:0000259" key="9">
    <source>
        <dbReference type="Pfam" id="PF01545"/>
    </source>
</evidence>
<keyword evidence="12" id="KW-1185">Reference proteome</keyword>
<sequence length="316" mass="34057">MKSVRSHSSEAAAWTGIISHLGIAVLKVVVGFASGSKALIAGAMYDASDAAAAAAERLPQRRTGKRRKPRDAQGSSSNPVVSVTLSVLLLMAGLQTAFSSIRDLAESEPAAPGIYSLIAAVVALGLMEAIFQFQYRSARKHNRSEAARYAYDHKFSLYAALASLVGISGSMAGEASDLQFLLYMDPVASIVISCLVLYRAYRMIVESVYGSLVEELQHEDSGDFMDTVQRVHGVVTVEQLTAKEVRHSVTIDLVISVNPRITVAEAQEISDMVKALLLGRFAQVAEVHIQAVPYQAAYPYKSNHELPDNDASTLVQ</sequence>
<keyword evidence="5 8" id="KW-1133">Transmembrane helix</keyword>
<keyword evidence="3" id="KW-0813">Transport</keyword>
<dbReference type="PANTHER" id="PTHR43840">
    <property type="entry name" value="MITOCHONDRIAL METAL TRANSPORTER 1-RELATED"/>
    <property type="match status" value="1"/>
</dbReference>
<feature type="transmembrane region" description="Helical" evidence="8">
    <location>
        <begin position="80"/>
        <end position="101"/>
    </location>
</feature>
<feature type="compositionally biased region" description="Basic residues" evidence="7">
    <location>
        <begin position="60"/>
        <end position="69"/>
    </location>
</feature>
<evidence type="ECO:0000256" key="4">
    <source>
        <dbReference type="ARBA" id="ARBA00022692"/>
    </source>
</evidence>
<keyword evidence="4 8" id="KW-0812">Transmembrane</keyword>
<dbReference type="InterPro" id="IPR002524">
    <property type="entry name" value="Cation_efflux"/>
</dbReference>
<protein>
    <submittedName>
        <fullName evidence="11">Cation diffusion facilitator family transporter</fullName>
    </submittedName>
</protein>
<dbReference type="SUPFAM" id="SSF160240">
    <property type="entry name" value="Cation efflux protein cytoplasmic domain-like"/>
    <property type="match status" value="1"/>
</dbReference>
<evidence type="ECO:0000256" key="8">
    <source>
        <dbReference type="SAM" id="Phobius"/>
    </source>
</evidence>
<dbReference type="InterPro" id="IPR027469">
    <property type="entry name" value="Cation_efflux_TMD_sf"/>
</dbReference>
<accession>A0ABT9CFN5</accession>
<dbReference type="InterPro" id="IPR050291">
    <property type="entry name" value="CDF_Transporter"/>
</dbReference>
<dbReference type="RefSeq" id="WP_305025311.1">
    <property type="nucleotide sequence ID" value="NZ_JAUQTB010000012.1"/>
</dbReference>
<dbReference type="Gene3D" id="3.30.70.1350">
    <property type="entry name" value="Cation efflux protein, cytoplasmic domain"/>
    <property type="match status" value="1"/>
</dbReference>
<dbReference type="InterPro" id="IPR027470">
    <property type="entry name" value="Cation_efflux_CTD"/>
</dbReference>
<dbReference type="Proteomes" id="UP001240171">
    <property type="component" value="Unassembled WGS sequence"/>
</dbReference>
<dbReference type="EMBL" id="JAUQTB010000012">
    <property type="protein sequence ID" value="MDO7908089.1"/>
    <property type="molecule type" value="Genomic_DNA"/>
</dbReference>
<dbReference type="Pfam" id="PF16916">
    <property type="entry name" value="ZT_dimer"/>
    <property type="match status" value="1"/>
</dbReference>
<evidence type="ECO:0000313" key="12">
    <source>
        <dbReference type="Proteomes" id="UP001240171"/>
    </source>
</evidence>
<evidence type="ECO:0000259" key="10">
    <source>
        <dbReference type="Pfam" id="PF16916"/>
    </source>
</evidence>
<dbReference type="Gene3D" id="1.20.1510.10">
    <property type="entry name" value="Cation efflux protein transmembrane domain"/>
    <property type="match status" value="1"/>
</dbReference>